<keyword evidence="4" id="KW-1015">Disulfide bond</keyword>
<dbReference type="InterPro" id="IPR000742">
    <property type="entry name" value="EGF"/>
</dbReference>
<dbReference type="OrthoDB" id="41109at2759"/>
<dbReference type="GO" id="GO:0005615">
    <property type="term" value="C:extracellular space"/>
    <property type="evidence" value="ECO:0007669"/>
    <property type="project" value="TreeGrafter"/>
</dbReference>
<dbReference type="InterPro" id="IPR000152">
    <property type="entry name" value="EGF-type_Asp/Asn_hydroxyl_site"/>
</dbReference>
<dbReference type="SUPFAM" id="SSF57196">
    <property type="entry name" value="EGF/Laminin"/>
    <property type="match status" value="1"/>
</dbReference>
<evidence type="ECO:0000256" key="3">
    <source>
        <dbReference type="ARBA" id="ARBA00022737"/>
    </source>
</evidence>
<dbReference type="Gene3D" id="2.10.25.10">
    <property type="entry name" value="Laminin"/>
    <property type="match status" value="7"/>
</dbReference>
<feature type="domain" description="EGF-like" evidence="7">
    <location>
        <begin position="438"/>
        <end position="480"/>
    </location>
</feature>
<keyword evidence="9" id="KW-1185">Reference proteome</keyword>
<dbReference type="PROSITE" id="PS01186">
    <property type="entry name" value="EGF_2"/>
    <property type="match status" value="5"/>
</dbReference>
<feature type="domain" description="EGF-like" evidence="7">
    <location>
        <begin position="396"/>
        <end position="437"/>
    </location>
</feature>
<keyword evidence="5" id="KW-0325">Glycoprotein</keyword>
<organism evidence="8 9">
    <name type="scientific">Magallana gigas</name>
    <name type="common">Pacific oyster</name>
    <name type="synonym">Crassostrea gigas</name>
    <dbReference type="NCBI Taxonomy" id="29159"/>
    <lineage>
        <taxon>Eukaryota</taxon>
        <taxon>Metazoa</taxon>
        <taxon>Spiralia</taxon>
        <taxon>Lophotrochozoa</taxon>
        <taxon>Mollusca</taxon>
        <taxon>Bivalvia</taxon>
        <taxon>Autobranchia</taxon>
        <taxon>Pteriomorphia</taxon>
        <taxon>Ostreida</taxon>
        <taxon>Ostreoidea</taxon>
        <taxon>Ostreidae</taxon>
        <taxon>Magallana</taxon>
    </lineage>
</organism>
<dbReference type="InterPro" id="IPR001881">
    <property type="entry name" value="EGF-like_Ca-bd_dom"/>
</dbReference>
<evidence type="ECO:0000313" key="8">
    <source>
        <dbReference type="EnsemblMetazoa" id="G5260.21:cds"/>
    </source>
</evidence>
<dbReference type="PANTHER" id="PTHR24042:SF5">
    <property type="entry name" value="EGF-LIKE CALCIUM-BINDING DOMAIN-CONTAINING PROTEIN"/>
    <property type="match status" value="1"/>
</dbReference>
<feature type="domain" description="EGF-like" evidence="7">
    <location>
        <begin position="356"/>
        <end position="395"/>
    </location>
</feature>
<dbReference type="PROSITE" id="PS50026">
    <property type="entry name" value="EGF_3"/>
    <property type="match status" value="4"/>
</dbReference>
<sequence>MSGSREKDGGFRVTTSVRYRPAPVSAAPQAGALARLIQGRKMAKHLIFLTSLLTSCVTAQLSQDLSLHSENLVRMFRDYLLSDEQPFQPLRDTREVQFNENPGVIRRDAPVSYRVQNFAMWYEPGSGMRFCETNQSAVFEQCIDTSSNCQYLSNTLQICKKPDAAKNLGCIKTCHLCNNKCATGEHNCHRLADCKPTTEGFICTCKKDYEGDGVTSCTDVDECKTNKHNCLANQRCQNLDGGYKCWNVGKSGGSPNVSCPTGYMPKNRKCEDVDECSDSNLNACDKNAACTNTEGSYTCRCNVGYFGAGSFCNDENECTSGKHKCDLKTSICQNTVGSYRCACKNGYKESAGKCTDINECEGKHGCSSSAKCVNTVGSYGCQCLPGYRGDGFNCQDVDECSKGERNFCDKLASCTNTVGSYSCTCPKGYYGSGFYCHDKDECRRRSDNKCHSRAKCTNTPGSYTCSCLSGYTGDGVKSCSRKQKVKWNWWG</sequence>
<dbReference type="Proteomes" id="UP000005408">
    <property type="component" value="Unassembled WGS sequence"/>
</dbReference>
<dbReference type="EnsemblMetazoa" id="G5260.21">
    <property type="protein sequence ID" value="G5260.21:cds"/>
    <property type="gene ID" value="G5260"/>
</dbReference>
<dbReference type="InterPro" id="IPR018097">
    <property type="entry name" value="EGF_Ca-bd_CS"/>
</dbReference>
<dbReference type="InterPro" id="IPR049883">
    <property type="entry name" value="NOTCH1_EGF-like"/>
</dbReference>
<evidence type="ECO:0000256" key="5">
    <source>
        <dbReference type="ARBA" id="ARBA00023180"/>
    </source>
</evidence>
<evidence type="ECO:0000256" key="4">
    <source>
        <dbReference type="ARBA" id="ARBA00023157"/>
    </source>
</evidence>
<evidence type="ECO:0000313" key="9">
    <source>
        <dbReference type="Proteomes" id="UP000005408"/>
    </source>
</evidence>
<accession>A0A8W8NCX9</accession>
<comment type="caution">
    <text evidence="6">Lacks conserved residue(s) required for the propagation of feature annotation.</text>
</comment>
<dbReference type="PANTHER" id="PTHR24042">
    <property type="entry name" value="NEL HOMOLOG"/>
    <property type="match status" value="1"/>
</dbReference>
<dbReference type="CDD" id="cd00054">
    <property type="entry name" value="EGF_CA"/>
    <property type="match status" value="5"/>
</dbReference>
<dbReference type="InterPro" id="IPR009030">
    <property type="entry name" value="Growth_fac_rcpt_cys_sf"/>
</dbReference>
<dbReference type="SMART" id="SM00179">
    <property type="entry name" value="EGF_CA"/>
    <property type="match status" value="7"/>
</dbReference>
<keyword evidence="2" id="KW-0732">Signal</keyword>
<feature type="domain" description="EGF-like" evidence="7">
    <location>
        <begin position="272"/>
        <end position="313"/>
    </location>
</feature>
<evidence type="ECO:0000259" key="7">
    <source>
        <dbReference type="PROSITE" id="PS50026"/>
    </source>
</evidence>
<dbReference type="PROSITE" id="PS01187">
    <property type="entry name" value="EGF_CA"/>
    <property type="match status" value="3"/>
</dbReference>
<dbReference type="GO" id="GO:0005509">
    <property type="term" value="F:calcium ion binding"/>
    <property type="evidence" value="ECO:0007669"/>
    <property type="project" value="InterPro"/>
</dbReference>
<dbReference type="FunFam" id="2.10.25.10:FF:000038">
    <property type="entry name" value="Fibrillin 2"/>
    <property type="match status" value="5"/>
</dbReference>
<dbReference type="Pfam" id="PF07645">
    <property type="entry name" value="EGF_CA"/>
    <property type="match status" value="3"/>
</dbReference>
<dbReference type="InterPro" id="IPR024731">
    <property type="entry name" value="NELL2-like_EGF"/>
</dbReference>
<proteinExistence type="predicted"/>
<dbReference type="SUPFAM" id="SSF57184">
    <property type="entry name" value="Growth factor receptor domain"/>
    <property type="match status" value="2"/>
</dbReference>
<evidence type="ECO:0000256" key="2">
    <source>
        <dbReference type="ARBA" id="ARBA00022729"/>
    </source>
</evidence>
<dbReference type="PROSITE" id="PS00010">
    <property type="entry name" value="ASX_HYDROXYL"/>
    <property type="match status" value="5"/>
</dbReference>
<dbReference type="Pfam" id="PF12947">
    <property type="entry name" value="EGF_3"/>
    <property type="match status" value="4"/>
</dbReference>
<evidence type="ECO:0000256" key="1">
    <source>
        <dbReference type="ARBA" id="ARBA00022536"/>
    </source>
</evidence>
<dbReference type="AlphaFoldDB" id="A0A8W8NCX9"/>
<protein>
    <recommendedName>
        <fullName evidence="7">EGF-like domain-containing protein</fullName>
    </recommendedName>
</protein>
<keyword evidence="3" id="KW-0677">Repeat</keyword>
<evidence type="ECO:0000256" key="6">
    <source>
        <dbReference type="PROSITE-ProRule" id="PRU00076"/>
    </source>
</evidence>
<reference evidence="8" key="1">
    <citation type="submission" date="2022-08" db="UniProtKB">
        <authorList>
            <consortium name="EnsemblMetazoa"/>
        </authorList>
    </citation>
    <scope>IDENTIFICATION</scope>
    <source>
        <strain evidence="8">05x7-T-G4-1.051#20</strain>
    </source>
</reference>
<dbReference type="OMA" id="DKHACAN"/>
<dbReference type="GO" id="GO:0008201">
    <property type="term" value="F:heparin binding"/>
    <property type="evidence" value="ECO:0007669"/>
    <property type="project" value="TreeGrafter"/>
</dbReference>
<keyword evidence="1 6" id="KW-0245">EGF-like domain</keyword>
<dbReference type="SMART" id="SM00181">
    <property type="entry name" value="EGF"/>
    <property type="match status" value="7"/>
</dbReference>
<dbReference type="InterPro" id="IPR051586">
    <property type="entry name" value="PKC-binding_NELL"/>
</dbReference>
<name>A0A8W8NCX9_MAGGI</name>